<feature type="non-terminal residue" evidence="1">
    <location>
        <position position="1"/>
    </location>
</feature>
<sequence>FKIHHQSQNPYVMVSNGEVSFGASSYSVVSFFDMVKRQASIELHLDKYRDIYIKVIGPQNPNEIKAVVDFKWDANRDPTQKFLFTIEGSKRKQQNYEVNSVIEYPGRTIVGTISLLHRDSDYTGLM</sequence>
<feature type="non-terminal residue" evidence="1">
    <location>
        <position position="126"/>
    </location>
</feature>
<dbReference type="EMBL" id="GECZ01011122">
    <property type="protein sequence ID" value="JAS58647.1"/>
    <property type="molecule type" value="Transcribed_RNA"/>
</dbReference>
<organism evidence="1">
    <name type="scientific">Cuerna arida</name>
    <dbReference type="NCBI Taxonomy" id="1464854"/>
    <lineage>
        <taxon>Eukaryota</taxon>
        <taxon>Metazoa</taxon>
        <taxon>Ecdysozoa</taxon>
        <taxon>Arthropoda</taxon>
        <taxon>Hexapoda</taxon>
        <taxon>Insecta</taxon>
        <taxon>Pterygota</taxon>
        <taxon>Neoptera</taxon>
        <taxon>Paraneoptera</taxon>
        <taxon>Hemiptera</taxon>
        <taxon>Auchenorrhyncha</taxon>
        <taxon>Membracoidea</taxon>
        <taxon>Cicadellidae</taxon>
        <taxon>Cicadellinae</taxon>
        <taxon>Proconiini</taxon>
        <taxon>Cuerna</taxon>
    </lineage>
</organism>
<dbReference type="AlphaFoldDB" id="A0A1B6G889"/>
<accession>A0A1B6G889</accession>
<name>A0A1B6G889_9HEMI</name>
<proteinExistence type="predicted"/>
<reference evidence="1" key="1">
    <citation type="submission" date="2015-11" db="EMBL/GenBank/DDBJ databases">
        <title>De novo transcriptome assembly of four potential Pierce s Disease insect vectors from Arizona vineyards.</title>
        <authorList>
            <person name="Tassone E.E."/>
        </authorList>
    </citation>
    <scope>NUCLEOTIDE SEQUENCE</scope>
</reference>
<evidence type="ECO:0000313" key="1">
    <source>
        <dbReference type="EMBL" id="JAS58647.1"/>
    </source>
</evidence>
<protein>
    <submittedName>
        <fullName evidence="1">Uncharacterized protein</fullName>
    </submittedName>
</protein>
<gene>
    <name evidence="1" type="ORF">g.49842</name>
</gene>